<feature type="compositionally biased region" description="Basic and acidic residues" evidence="9">
    <location>
        <begin position="106"/>
        <end position="118"/>
    </location>
</feature>
<comment type="catalytic activity">
    <reaction evidence="1">
        <text>Endonucleolytic cleavage to 5'-phosphomonoester.</text>
        <dbReference type="EC" id="3.1.26.3"/>
    </reaction>
</comment>
<dbReference type="InterPro" id="IPR040540">
    <property type="entry name" value="RNase_3_N"/>
</dbReference>
<evidence type="ECO:0000313" key="12">
    <source>
        <dbReference type="EMBL" id="CDP37944.1"/>
    </source>
</evidence>
<proteinExistence type="inferred from homology"/>
<dbReference type="SUPFAM" id="SSF54768">
    <property type="entry name" value="dsRNA-binding domain-like"/>
    <property type="match status" value="2"/>
</dbReference>
<sequence length="485" mass="54371">MSGVPSVGDLRAIDHAIVTISKGLQQLLSVAPNLADLDDSVKPQDSESEELLSSPRMQIAKELKKAYRAGKLPVIDHIISQDMFAAQKLKAQEIMDTVTAIPESRVNAKEPLADDTGKSKKKKSKSWPPPIPEIQSRRLRDQVFTHKSVANKRYYLSKEELLHNHNERLEFLGDAILNYTVSELVFRRFPNLPEGELTTIRSMLVCNDTLWEWATAYGLDKELRTEFDVYSDADGKKSKLIADVMEAYIGGLCLDSVDGHYKIREWLLELVDPFVEQIIEQRKAIKPLNPDAKSELYVRVGSQDRRPQYVTVVEGDNLHPFTVEVRMDGQTIGIGTGPNTKEAGLRAAMQALEDKETIQRLEEIRRQTPRAPNQTGNKDEKVKKRKASENEQVGSNKQQCTSSNGNKKPVAFTGPKDKLYSLIGSAGSRPNYVSRHINSKYYTKVFMQKDELGAGSGGTKKEAENAAAEMALRNTAMIEKWAQTK</sequence>
<feature type="region of interest" description="Disordered" evidence="9">
    <location>
        <begin position="106"/>
        <end position="133"/>
    </location>
</feature>
<organism evidence="12">
    <name type="scientific">Blastobotrys adeninivorans</name>
    <name type="common">Yeast</name>
    <name type="synonym">Arxula adeninivorans</name>
    <dbReference type="NCBI Taxonomy" id="409370"/>
    <lineage>
        <taxon>Eukaryota</taxon>
        <taxon>Fungi</taxon>
        <taxon>Dikarya</taxon>
        <taxon>Ascomycota</taxon>
        <taxon>Saccharomycotina</taxon>
        <taxon>Dipodascomycetes</taxon>
        <taxon>Dipodascales</taxon>
        <taxon>Trichomonascaceae</taxon>
        <taxon>Blastobotrys</taxon>
    </lineage>
</organism>
<dbReference type="HAMAP" id="MF_00104">
    <property type="entry name" value="RNase_III"/>
    <property type="match status" value="1"/>
</dbReference>
<dbReference type="PhylomeDB" id="A0A060TAW0"/>
<dbReference type="GO" id="GO:0005654">
    <property type="term" value="C:nucleoplasm"/>
    <property type="evidence" value="ECO:0007669"/>
    <property type="project" value="TreeGrafter"/>
</dbReference>
<dbReference type="CDD" id="cd00593">
    <property type="entry name" value="RIBOc"/>
    <property type="match status" value="1"/>
</dbReference>
<keyword evidence="7 8" id="KW-0694">RNA-binding</keyword>
<comment type="similarity">
    <text evidence="2">Belongs to the ribonuclease III family.</text>
</comment>
<keyword evidence="6" id="KW-0378">Hydrolase</keyword>
<evidence type="ECO:0000256" key="9">
    <source>
        <dbReference type="SAM" id="MobiDB-lite"/>
    </source>
</evidence>
<dbReference type="Pfam" id="PF00636">
    <property type="entry name" value="Ribonuclease_3"/>
    <property type="match status" value="1"/>
</dbReference>
<evidence type="ECO:0000256" key="1">
    <source>
        <dbReference type="ARBA" id="ARBA00000109"/>
    </source>
</evidence>
<dbReference type="SMART" id="SM00358">
    <property type="entry name" value="DSRM"/>
    <property type="match status" value="2"/>
</dbReference>
<dbReference type="EC" id="3.1.26.3" evidence="3"/>
<keyword evidence="5" id="KW-0255">Endonuclease</keyword>
<dbReference type="GO" id="GO:0004525">
    <property type="term" value="F:ribonuclease III activity"/>
    <property type="evidence" value="ECO:0007669"/>
    <property type="project" value="UniProtKB-EC"/>
</dbReference>
<dbReference type="GO" id="GO:0030847">
    <property type="term" value="P:termination of RNA polymerase II transcription, exosome-dependent"/>
    <property type="evidence" value="ECO:0007669"/>
    <property type="project" value="UniProtKB-ARBA"/>
</dbReference>
<feature type="domain" description="RNase III" evidence="11">
    <location>
        <begin position="134"/>
        <end position="257"/>
    </location>
</feature>
<dbReference type="AlphaFoldDB" id="A0A060TAW0"/>
<evidence type="ECO:0000256" key="3">
    <source>
        <dbReference type="ARBA" id="ARBA00012177"/>
    </source>
</evidence>
<name>A0A060TAW0_BLAAD</name>
<feature type="domain" description="DRBM" evidence="10">
    <location>
        <begin position="414"/>
        <end position="477"/>
    </location>
</feature>
<dbReference type="InterPro" id="IPR014720">
    <property type="entry name" value="dsRBD_dom"/>
</dbReference>
<evidence type="ECO:0000256" key="2">
    <source>
        <dbReference type="ARBA" id="ARBA00010183"/>
    </source>
</evidence>
<accession>A0A060TAW0</accession>
<evidence type="ECO:0000259" key="10">
    <source>
        <dbReference type="PROSITE" id="PS50137"/>
    </source>
</evidence>
<dbReference type="Gene3D" id="1.10.1520.10">
    <property type="entry name" value="Ribonuclease III domain"/>
    <property type="match status" value="1"/>
</dbReference>
<evidence type="ECO:0000259" key="11">
    <source>
        <dbReference type="PROSITE" id="PS50142"/>
    </source>
</evidence>
<dbReference type="FunFam" id="1.10.1520.10:FF:000001">
    <property type="entry name" value="Ribonuclease 3"/>
    <property type="match status" value="1"/>
</dbReference>
<dbReference type="GO" id="GO:0034963">
    <property type="term" value="P:box C/D sno(s)RNA processing"/>
    <property type="evidence" value="ECO:0007669"/>
    <property type="project" value="UniProtKB-ARBA"/>
</dbReference>
<evidence type="ECO:0000256" key="4">
    <source>
        <dbReference type="ARBA" id="ARBA00022722"/>
    </source>
</evidence>
<feature type="region of interest" description="Disordered" evidence="9">
    <location>
        <begin position="363"/>
        <end position="413"/>
    </location>
</feature>
<protein>
    <recommendedName>
        <fullName evidence="3">ribonuclease III</fullName>
        <ecNumber evidence="3">3.1.26.3</ecNumber>
    </recommendedName>
</protein>
<feature type="compositionally biased region" description="Polar residues" evidence="9">
    <location>
        <begin position="390"/>
        <end position="406"/>
    </location>
</feature>
<evidence type="ECO:0000256" key="8">
    <source>
        <dbReference type="PROSITE-ProRule" id="PRU00266"/>
    </source>
</evidence>
<reference evidence="12" key="2">
    <citation type="submission" date="2014-06" db="EMBL/GenBank/DDBJ databases">
        <title>The complete genome of Blastobotrys (Arxula) adeninivorans LS3 - a yeast of biotechnological interest.</title>
        <authorList>
            <person name="Kunze G."/>
            <person name="Gaillardin C."/>
            <person name="Czernicka M."/>
            <person name="Durrens P."/>
            <person name="Martin T."/>
            <person name="Boer E."/>
            <person name="Gabaldon T."/>
            <person name="Cruz J."/>
            <person name="Talla E."/>
            <person name="Marck C."/>
            <person name="Goffeau A."/>
            <person name="Barbe V."/>
            <person name="Baret P."/>
            <person name="Baronian K."/>
            <person name="Beier S."/>
            <person name="Bleykasten C."/>
            <person name="Bode R."/>
            <person name="Casaregola S."/>
            <person name="Despons L."/>
            <person name="Fairhead C."/>
            <person name="Giersberg M."/>
            <person name="Gierski P."/>
            <person name="Hahnel U."/>
            <person name="Hartmann A."/>
            <person name="Jankowska D."/>
            <person name="Jubin C."/>
            <person name="Jung P."/>
            <person name="Lafontaine I."/>
            <person name="Leh-Louis V."/>
            <person name="Lemaire M."/>
            <person name="Marcet-Houben M."/>
            <person name="Mascher M."/>
            <person name="Morel G."/>
            <person name="Richard G.-F."/>
            <person name="Riechen J."/>
            <person name="Sacerdot C."/>
            <person name="Sarkar A."/>
            <person name="Savel G."/>
            <person name="Schacherer J."/>
            <person name="Sherman D."/>
            <person name="Straub M.-L."/>
            <person name="Stein N."/>
            <person name="Thierry A."/>
            <person name="Trautwein-Schult A."/>
            <person name="Westhof E."/>
            <person name="Worch S."/>
            <person name="Dujon B."/>
            <person name="Souciet J.-L."/>
            <person name="Wincker P."/>
            <person name="Scholz U."/>
            <person name="Neuveglise N."/>
        </authorList>
    </citation>
    <scope>NUCLEOTIDE SEQUENCE</scope>
    <source>
        <strain evidence="12">LS3</strain>
    </source>
</reference>
<dbReference type="Pfam" id="PF00035">
    <property type="entry name" value="dsrm"/>
    <property type="match status" value="2"/>
</dbReference>
<evidence type="ECO:0000256" key="7">
    <source>
        <dbReference type="ARBA" id="ARBA00022884"/>
    </source>
</evidence>
<dbReference type="EMBL" id="HG937694">
    <property type="protein sequence ID" value="CDP37944.1"/>
    <property type="molecule type" value="Genomic_DNA"/>
</dbReference>
<keyword evidence="4" id="KW-0540">Nuclease</keyword>
<dbReference type="PANTHER" id="PTHR11207">
    <property type="entry name" value="RIBONUCLEASE III"/>
    <property type="match status" value="1"/>
</dbReference>
<dbReference type="Gene3D" id="3.30.160.20">
    <property type="match status" value="2"/>
</dbReference>
<dbReference type="SMART" id="SM00535">
    <property type="entry name" value="RIBOc"/>
    <property type="match status" value="1"/>
</dbReference>
<feature type="domain" description="DRBM" evidence="10">
    <location>
        <begin position="291"/>
        <end position="357"/>
    </location>
</feature>
<dbReference type="GO" id="GO:0006364">
    <property type="term" value="P:rRNA processing"/>
    <property type="evidence" value="ECO:0007669"/>
    <property type="project" value="InterPro"/>
</dbReference>
<reference evidence="12" key="1">
    <citation type="submission" date="2014-02" db="EMBL/GenBank/DDBJ databases">
        <authorList>
            <person name="Genoscope - CEA"/>
        </authorList>
    </citation>
    <scope>NUCLEOTIDE SEQUENCE</scope>
    <source>
        <strain evidence="12">LS3</strain>
    </source>
</reference>
<dbReference type="CDD" id="cd19876">
    <property type="entry name" value="DSRM_RNT1p-like"/>
    <property type="match status" value="1"/>
</dbReference>
<evidence type="ECO:0000256" key="5">
    <source>
        <dbReference type="ARBA" id="ARBA00022759"/>
    </source>
</evidence>
<evidence type="ECO:0000256" key="6">
    <source>
        <dbReference type="ARBA" id="ARBA00022801"/>
    </source>
</evidence>
<dbReference type="GO" id="GO:0034475">
    <property type="term" value="P:U4 snRNA 3'-end processing"/>
    <property type="evidence" value="ECO:0007669"/>
    <property type="project" value="UniProtKB-ARBA"/>
</dbReference>
<dbReference type="InterPro" id="IPR000999">
    <property type="entry name" value="RNase_III_dom"/>
</dbReference>
<dbReference type="Pfam" id="PF18497">
    <property type="entry name" value="RNase_3_N"/>
    <property type="match status" value="1"/>
</dbReference>
<dbReference type="InterPro" id="IPR036389">
    <property type="entry name" value="RNase_III_sf"/>
</dbReference>
<dbReference type="InterPro" id="IPR011907">
    <property type="entry name" value="RNase_III"/>
</dbReference>
<dbReference type="GO" id="GO:0003725">
    <property type="term" value="F:double-stranded RNA binding"/>
    <property type="evidence" value="ECO:0007669"/>
    <property type="project" value="InterPro"/>
</dbReference>
<dbReference type="PROSITE" id="PS50142">
    <property type="entry name" value="RNASE_3_2"/>
    <property type="match status" value="1"/>
</dbReference>
<gene>
    <name evidence="12" type="ORF">GNLVRS02_ARAD1D23298g</name>
</gene>
<dbReference type="PROSITE" id="PS00517">
    <property type="entry name" value="RNASE_3_1"/>
    <property type="match status" value="1"/>
</dbReference>
<dbReference type="PROSITE" id="PS50137">
    <property type="entry name" value="DS_RBD"/>
    <property type="match status" value="2"/>
</dbReference>
<dbReference type="SUPFAM" id="SSF69065">
    <property type="entry name" value="RNase III domain-like"/>
    <property type="match status" value="1"/>
</dbReference>
<dbReference type="PANTHER" id="PTHR11207:SF0">
    <property type="entry name" value="RIBONUCLEASE 3"/>
    <property type="match status" value="1"/>
</dbReference>
<dbReference type="InterPro" id="IPR044449">
    <property type="entry name" value="Rnt1/Pac1_DSRM_fungi"/>
</dbReference>